<dbReference type="InterPro" id="IPR002557">
    <property type="entry name" value="Chitin-bd_dom"/>
</dbReference>
<dbReference type="OMA" id="CKIRFEY"/>
<dbReference type="GeneID" id="10030079"/>
<feature type="domain" description="Chitin-binding type-2" evidence="2">
    <location>
        <begin position="35"/>
        <end position="100"/>
    </location>
</feature>
<gene>
    <name evidence="3" type="ORF">MGYG_02307</name>
</gene>
<feature type="signal peptide" evidence="1">
    <location>
        <begin position="1"/>
        <end position="20"/>
    </location>
</feature>
<accession>E4UQW9</accession>
<proteinExistence type="predicted"/>
<protein>
    <recommendedName>
        <fullName evidence="2">Chitin-binding type-2 domain-containing protein</fullName>
    </recommendedName>
</protein>
<dbReference type="AlphaFoldDB" id="E4UQW9"/>
<dbReference type="PROSITE" id="PS50940">
    <property type="entry name" value="CHIT_BIND_II"/>
    <property type="match status" value="1"/>
</dbReference>
<dbReference type="Proteomes" id="UP000002669">
    <property type="component" value="Unassembled WGS sequence"/>
</dbReference>
<dbReference type="SUPFAM" id="SSF57625">
    <property type="entry name" value="Invertebrate chitin-binding proteins"/>
    <property type="match status" value="1"/>
</dbReference>
<reference evidence="4" key="1">
    <citation type="journal article" date="2012" name="MBio">
        <title>Comparative genome analysis of Trichophyton rubrum and related dermatophytes reveals candidate genes involved in infection.</title>
        <authorList>
            <person name="Martinez D.A."/>
            <person name="Oliver B.G."/>
            <person name="Graeser Y."/>
            <person name="Goldberg J.M."/>
            <person name="Li W."/>
            <person name="Martinez-Rossi N.M."/>
            <person name="Monod M."/>
            <person name="Shelest E."/>
            <person name="Barton R.C."/>
            <person name="Birch E."/>
            <person name="Brakhage A.A."/>
            <person name="Chen Z."/>
            <person name="Gurr S.J."/>
            <person name="Heiman D."/>
            <person name="Heitman J."/>
            <person name="Kosti I."/>
            <person name="Rossi A."/>
            <person name="Saif S."/>
            <person name="Samalova M."/>
            <person name="Saunders C.W."/>
            <person name="Shea T."/>
            <person name="Summerbell R.C."/>
            <person name="Xu J."/>
            <person name="Young S."/>
            <person name="Zeng Q."/>
            <person name="Birren B.W."/>
            <person name="Cuomo C.A."/>
            <person name="White T.C."/>
        </authorList>
    </citation>
    <scope>NUCLEOTIDE SEQUENCE [LARGE SCALE GENOMIC DNA]</scope>
    <source>
        <strain evidence="4">ATCC MYA-4604 / CBS 118893</strain>
    </source>
</reference>
<sequence length="108" mass="11424">MRASSLLALGAATLLPFATAQLSDDGGDEGGALGATICKAATVAVWNLPVPGDCTRFVKCEVRKDGTFTGLSTFYTCDRGLHFNAATQTCDWPDLAGCKIRFEYINGK</sequence>
<evidence type="ECO:0000256" key="1">
    <source>
        <dbReference type="SAM" id="SignalP"/>
    </source>
</evidence>
<dbReference type="Pfam" id="PF01607">
    <property type="entry name" value="CBM_14"/>
    <property type="match status" value="1"/>
</dbReference>
<organism evidence="4">
    <name type="scientific">Arthroderma gypseum (strain ATCC MYA-4604 / CBS 118893)</name>
    <name type="common">Microsporum gypseum</name>
    <dbReference type="NCBI Taxonomy" id="535722"/>
    <lineage>
        <taxon>Eukaryota</taxon>
        <taxon>Fungi</taxon>
        <taxon>Dikarya</taxon>
        <taxon>Ascomycota</taxon>
        <taxon>Pezizomycotina</taxon>
        <taxon>Eurotiomycetes</taxon>
        <taxon>Eurotiomycetidae</taxon>
        <taxon>Onygenales</taxon>
        <taxon>Arthrodermataceae</taxon>
        <taxon>Nannizzia</taxon>
    </lineage>
</organism>
<feature type="chain" id="PRO_5003190505" description="Chitin-binding type-2 domain-containing protein" evidence="1">
    <location>
        <begin position="21"/>
        <end position="108"/>
    </location>
</feature>
<dbReference type="GO" id="GO:0005576">
    <property type="term" value="C:extracellular region"/>
    <property type="evidence" value="ECO:0007669"/>
    <property type="project" value="InterPro"/>
</dbReference>
<dbReference type="eggNOG" id="ENOG502RQGY">
    <property type="taxonomic scope" value="Eukaryota"/>
</dbReference>
<dbReference type="GO" id="GO:0008061">
    <property type="term" value="F:chitin binding"/>
    <property type="evidence" value="ECO:0007669"/>
    <property type="project" value="InterPro"/>
</dbReference>
<name>E4UQW9_ARTGP</name>
<dbReference type="Gene3D" id="2.170.140.10">
    <property type="entry name" value="Chitin binding domain"/>
    <property type="match status" value="1"/>
</dbReference>
<keyword evidence="1" id="KW-0732">Signal</keyword>
<evidence type="ECO:0000313" key="4">
    <source>
        <dbReference type="Proteomes" id="UP000002669"/>
    </source>
</evidence>
<keyword evidence="4" id="KW-1185">Reference proteome</keyword>
<dbReference type="InterPro" id="IPR036508">
    <property type="entry name" value="Chitin-bd_dom_sf"/>
</dbReference>
<dbReference type="OrthoDB" id="6020543at2759"/>
<dbReference type="HOGENOM" id="CLU_2276834_0_0_1"/>
<dbReference type="EMBL" id="DS989823">
    <property type="protein sequence ID" value="EFQ99295.1"/>
    <property type="molecule type" value="Genomic_DNA"/>
</dbReference>
<dbReference type="RefSeq" id="XP_003174778.1">
    <property type="nucleotide sequence ID" value="XM_003174730.1"/>
</dbReference>
<evidence type="ECO:0000313" key="3">
    <source>
        <dbReference type="EMBL" id="EFQ99295.1"/>
    </source>
</evidence>
<dbReference type="InParanoid" id="E4UQW9"/>
<dbReference type="VEuPathDB" id="FungiDB:MGYG_02307"/>
<dbReference type="SMART" id="SM00494">
    <property type="entry name" value="ChtBD2"/>
    <property type="match status" value="1"/>
</dbReference>
<evidence type="ECO:0000259" key="2">
    <source>
        <dbReference type="PROSITE" id="PS50940"/>
    </source>
</evidence>